<accession>A0ACC5WFY9</accession>
<evidence type="ECO:0000313" key="1">
    <source>
        <dbReference type="EMBL" id="MCI4377734.1"/>
    </source>
</evidence>
<sequence>MRVLIGGGSGFIGRELTKLLKDKGHEVTIISRQPGPGRITWTDVESASLPVCDAVVNLAGENILNPLRRWSESYKSEVFNSRLNTTRSLTCAITSSQTPPQSWILITGIACYRPNVQTPYTEDSEWTTFDLWSQLVKEWEEAGRLPANTTKNTKQVVIRSGVVLGQGGGAIKQMLTPFWLGLGGTLGSGNQPFPWIHVSDLAGIIAHSLDTSHIPTSSQPEVFNGVAPALNTNREFTQELGRVLKRPTLLPLPEFLLRAALGWERAAILTQGQRVVPKRTLESGFQFQYPDLTSALRQILAR</sequence>
<dbReference type="Proteomes" id="UP000829447">
    <property type="component" value="Linkage Group LG4"/>
</dbReference>
<name>A0ACC5WFY9_PANGG</name>
<gene>
    <name evidence="1" type="ORF">PGIGA_G00206950</name>
</gene>
<dbReference type="EMBL" id="CM040457">
    <property type="protein sequence ID" value="MCI4377734.1"/>
    <property type="molecule type" value="Genomic_DNA"/>
</dbReference>
<keyword evidence="2" id="KW-1185">Reference proteome</keyword>
<proteinExistence type="predicted"/>
<reference evidence="1 2" key="1">
    <citation type="journal article" date="2022" name="bioRxiv">
        <title>An ancient truncated duplication of the anti-Mullerian hormone receptor type 2 gene is a potential conserved master sex determinant in the Pangasiidae catfish family.</title>
        <authorList>
            <person name="Wen M."/>
            <person name="Pan Q."/>
            <person name="Jouanno E."/>
            <person name="Montfort J."/>
            <person name="Zahm M."/>
            <person name="Cabau C."/>
            <person name="Klopp C."/>
            <person name="Iampietro C."/>
            <person name="Roques C."/>
            <person name="Bouchez O."/>
            <person name="Castinel A."/>
            <person name="Donnadieu C."/>
            <person name="Parrinello H."/>
            <person name="Poncet C."/>
            <person name="Belmonte E."/>
            <person name="Gautier V."/>
            <person name="Avarre J.-C."/>
            <person name="Dugue R."/>
            <person name="Gustiano R."/>
            <person name="Ha T.T.T."/>
            <person name="Campet M."/>
            <person name="Sriphairoj K."/>
            <person name="Ribolli J."/>
            <person name="de Almeida F.L."/>
            <person name="Desvignes T."/>
            <person name="Postlethwait J.H."/>
            <person name="Bucao C.F."/>
            <person name="Robinson-Rechavi M."/>
            <person name="Bobe J."/>
            <person name="Herpin A."/>
            <person name="Guiguen Y."/>
        </authorList>
    </citation>
    <scope>NUCLEOTIDE SEQUENCE [LARGE SCALE GENOMIC DNA]</scope>
    <source>
        <strain evidence="1">YG-Dec2019</strain>
    </source>
</reference>
<protein>
    <submittedName>
        <fullName evidence="1">Uncharacterized protein</fullName>
    </submittedName>
</protein>
<evidence type="ECO:0000313" key="2">
    <source>
        <dbReference type="Proteomes" id="UP000829447"/>
    </source>
</evidence>
<organism evidence="1 2">
    <name type="scientific">Pangasianodon gigas</name>
    <name type="common">Mekong giant catfish</name>
    <name type="synonym">Pangasius gigas</name>
    <dbReference type="NCBI Taxonomy" id="30993"/>
    <lineage>
        <taxon>Eukaryota</taxon>
        <taxon>Metazoa</taxon>
        <taxon>Chordata</taxon>
        <taxon>Craniata</taxon>
        <taxon>Vertebrata</taxon>
        <taxon>Euteleostomi</taxon>
        <taxon>Actinopterygii</taxon>
        <taxon>Neopterygii</taxon>
        <taxon>Teleostei</taxon>
        <taxon>Ostariophysi</taxon>
        <taxon>Siluriformes</taxon>
        <taxon>Pangasiidae</taxon>
        <taxon>Pangasianodon</taxon>
    </lineage>
</organism>
<comment type="caution">
    <text evidence="1">The sequence shown here is derived from an EMBL/GenBank/DDBJ whole genome shotgun (WGS) entry which is preliminary data.</text>
</comment>